<organism evidence="3">
    <name type="scientific">Caenorhabditis remanei</name>
    <name type="common">Caenorhabditis vulgaris</name>
    <dbReference type="NCBI Taxonomy" id="31234"/>
    <lineage>
        <taxon>Eukaryota</taxon>
        <taxon>Metazoa</taxon>
        <taxon>Ecdysozoa</taxon>
        <taxon>Nematoda</taxon>
        <taxon>Chromadorea</taxon>
        <taxon>Rhabditida</taxon>
        <taxon>Rhabditina</taxon>
        <taxon>Rhabditomorpha</taxon>
        <taxon>Rhabditoidea</taxon>
        <taxon>Rhabditidae</taxon>
        <taxon>Peloderinae</taxon>
        <taxon>Caenorhabditis</taxon>
    </lineage>
</organism>
<proteinExistence type="predicted"/>
<feature type="region of interest" description="Disordered" evidence="1">
    <location>
        <begin position="116"/>
        <end position="151"/>
    </location>
</feature>
<evidence type="ECO:0000313" key="3">
    <source>
        <dbReference type="Proteomes" id="UP000008281"/>
    </source>
</evidence>
<sequence>MSSTIEPTEAKAVVQDTSKRSLRRRNDAPTSASVDERKSKKLSAAHAIAATDSTAAPQAAAPAAAQAAQPTDSNAVASVELKIIFNSLFAASATVVDAKAEPVAAAPTAIAVAAPAVPKPRGKRLRRETQVFQSPDFNANKKAFGDLRKKN</sequence>
<keyword evidence="3" id="KW-1185">Reference proteome</keyword>
<dbReference type="Proteomes" id="UP000008281">
    <property type="component" value="Unassembled WGS sequence"/>
</dbReference>
<evidence type="ECO:0000256" key="1">
    <source>
        <dbReference type="SAM" id="MobiDB-lite"/>
    </source>
</evidence>
<feature type="region of interest" description="Disordered" evidence="1">
    <location>
        <begin position="1"/>
        <end position="55"/>
    </location>
</feature>
<dbReference type="AlphaFoldDB" id="E3LH75"/>
<dbReference type="EMBL" id="DS268408">
    <property type="protein sequence ID" value="EFO85795.1"/>
    <property type="molecule type" value="Genomic_DNA"/>
</dbReference>
<dbReference type="InParanoid" id="E3LH75"/>
<accession>E3LH75</accession>
<name>E3LH75_CAERE</name>
<gene>
    <name evidence="2" type="ORF">CRE_02080</name>
</gene>
<dbReference type="HOGENOM" id="CLU_1733174_0_0_1"/>
<protein>
    <submittedName>
        <fullName evidence="2">Uncharacterized protein</fullName>
    </submittedName>
</protein>
<evidence type="ECO:0000313" key="2">
    <source>
        <dbReference type="EMBL" id="EFO85795.1"/>
    </source>
</evidence>
<feature type="compositionally biased region" description="Low complexity" evidence="1">
    <location>
        <begin position="44"/>
        <end position="55"/>
    </location>
</feature>
<reference evidence="2" key="1">
    <citation type="submission" date="2007-07" db="EMBL/GenBank/DDBJ databases">
        <title>PCAP assembly of the Caenorhabditis remanei genome.</title>
        <authorList>
            <consortium name="The Caenorhabditis remanei Sequencing Consortium"/>
            <person name="Wilson R.K."/>
        </authorList>
    </citation>
    <scope>NUCLEOTIDE SEQUENCE [LARGE SCALE GENOMIC DNA]</scope>
    <source>
        <strain evidence="2">PB4641</strain>
    </source>
</reference>